<accession>X0VZX9</accession>
<feature type="non-terminal residue" evidence="1">
    <location>
        <position position="255"/>
    </location>
</feature>
<dbReference type="AlphaFoldDB" id="X0VZX9"/>
<gene>
    <name evidence="1" type="ORF">S01H1_59939</name>
</gene>
<sequence length="255" mass="28006">GDEIGSAALLDENGRLLSLKFDADLSARATPILKVYASIKYKIAPRVQVDTDPPVIEWPNGQVTVMRSGEEVKTEDLKRPTDEEFRLYLETLNLNLDLNSSIPLFDLLEGSLGQYGILHPTYRGGFRVVDFNGGDNHYAQWLDYNGHSEGSELELPSESPGPCYGVVGGCTDETLATGYSGWLDFGPNILPSGETYNSFRVSARVTHDLPYQSDPCNYVKIKATCGGVSSEETYSLLYGEHKVIYAEVSGDFSAE</sequence>
<dbReference type="EMBL" id="BARS01039238">
    <property type="protein sequence ID" value="GAG16662.1"/>
    <property type="molecule type" value="Genomic_DNA"/>
</dbReference>
<organism evidence="1">
    <name type="scientific">marine sediment metagenome</name>
    <dbReference type="NCBI Taxonomy" id="412755"/>
    <lineage>
        <taxon>unclassified sequences</taxon>
        <taxon>metagenomes</taxon>
        <taxon>ecological metagenomes</taxon>
    </lineage>
</organism>
<evidence type="ECO:0000313" key="1">
    <source>
        <dbReference type="EMBL" id="GAG16662.1"/>
    </source>
</evidence>
<proteinExistence type="predicted"/>
<protein>
    <submittedName>
        <fullName evidence="1">Uncharacterized protein</fullName>
    </submittedName>
</protein>
<feature type="non-terminal residue" evidence="1">
    <location>
        <position position="1"/>
    </location>
</feature>
<comment type="caution">
    <text evidence="1">The sequence shown here is derived from an EMBL/GenBank/DDBJ whole genome shotgun (WGS) entry which is preliminary data.</text>
</comment>
<reference evidence="1" key="1">
    <citation type="journal article" date="2014" name="Front. Microbiol.">
        <title>High frequency of phylogenetically diverse reductive dehalogenase-homologous genes in deep subseafloor sedimentary metagenomes.</title>
        <authorList>
            <person name="Kawai M."/>
            <person name="Futagami T."/>
            <person name="Toyoda A."/>
            <person name="Takaki Y."/>
            <person name="Nishi S."/>
            <person name="Hori S."/>
            <person name="Arai W."/>
            <person name="Tsubouchi T."/>
            <person name="Morono Y."/>
            <person name="Uchiyama I."/>
            <person name="Ito T."/>
            <person name="Fujiyama A."/>
            <person name="Inagaki F."/>
            <person name="Takami H."/>
        </authorList>
    </citation>
    <scope>NUCLEOTIDE SEQUENCE</scope>
    <source>
        <strain evidence="1">Expedition CK06-06</strain>
    </source>
</reference>
<name>X0VZX9_9ZZZZ</name>